<sequence>MEIALALLAVSLVMFAVFVLLVVRGVRAARRALRRAGREVRRTVTEAALTARAAQPGPVGEVARTRRELRAALEGARSTLRAGADRDPALREALALLGQLDDHAERLDGELASLMTGEPDRLRIAERLPALRGRAERIGASARSLRIAAQDRAHHDNAQGLDALHRQIAIEADSLRHWRPVEPGPAERRPGVERPAERPRRAVED</sequence>
<evidence type="ECO:0008006" key="4">
    <source>
        <dbReference type="Google" id="ProtNLM"/>
    </source>
</evidence>
<gene>
    <name evidence="2" type="ORF">RM780_10990</name>
</gene>
<evidence type="ECO:0000256" key="1">
    <source>
        <dbReference type="SAM" id="MobiDB-lite"/>
    </source>
</evidence>
<accession>A0ABU2L7E1</accession>
<evidence type="ECO:0000313" key="2">
    <source>
        <dbReference type="EMBL" id="MDT0307487.1"/>
    </source>
</evidence>
<protein>
    <recommendedName>
        <fullName evidence="4">Secreted protein</fullName>
    </recommendedName>
</protein>
<dbReference type="RefSeq" id="WP_311630435.1">
    <property type="nucleotide sequence ID" value="NZ_JAVREN010000012.1"/>
</dbReference>
<organism evidence="2 3">
    <name type="scientific">Streptomyces boetiae</name>
    <dbReference type="NCBI Taxonomy" id="3075541"/>
    <lineage>
        <taxon>Bacteria</taxon>
        <taxon>Bacillati</taxon>
        <taxon>Actinomycetota</taxon>
        <taxon>Actinomycetes</taxon>
        <taxon>Kitasatosporales</taxon>
        <taxon>Streptomycetaceae</taxon>
        <taxon>Streptomyces</taxon>
    </lineage>
</organism>
<feature type="region of interest" description="Disordered" evidence="1">
    <location>
        <begin position="175"/>
        <end position="205"/>
    </location>
</feature>
<keyword evidence="3" id="KW-1185">Reference proteome</keyword>
<reference evidence="3" key="1">
    <citation type="submission" date="2023-07" db="EMBL/GenBank/DDBJ databases">
        <title>30 novel species of actinomycetes from the DSMZ collection.</title>
        <authorList>
            <person name="Nouioui I."/>
        </authorList>
    </citation>
    <scope>NUCLEOTIDE SEQUENCE [LARGE SCALE GENOMIC DNA]</scope>
    <source>
        <strain evidence="3">DSM 44917</strain>
    </source>
</reference>
<name>A0ABU2L7E1_9ACTN</name>
<proteinExistence type="predicted"/>
<comment type="caution">
    <text evidence="2">The sequence shown here is derived from an EMBL/GenBank/DDBJ whole genome shotgun (WGS) entry which is preliminary data.</text>
</comment>
<evidence type="ECO:0000313" key="3">
    <source>
        <dbReference type="Proteomes" id="UP001183388"/>
    </source>
</evidence>
<dbReference type="Proteomes" id="UP001183388">
    <property type="component" value="Unassembled WGS sequence"/>
</dbReference>
<dbReference type="EMBL" id="JAVREN010000012">
    <property type="protein sequence ID" value="MDT0307487.1"/>
    <property type="molecule type" value="Genomic_DNA"/>
</dbReference>